<dbReference type="InterPro" id="IPR043502">
    <property type="entry name" value="DNA/RNA_pol_sf"/>
</dbReference>
<evidence type="ECO:0000313" key="2">
    <source>
        <dbReference type="RefSeq" id="XP_016515942.1"/>
    </source>
</evidence>
<protein>
    <submittedName>
        <fullName evidence="2">Uncharacterized mitochondrial protein AtMg00810-like</fullName>
    </submittedName>
</protein>
<sequence length="394" mass="44838">MDVKSVFLNGYISEEVYVKQPPRFANVTFPNHIYKLTKALYGLKQAPRAWYERYQGFKRGNINTTLFIKHSSSGNLIIQIYVDDIIFGSSNSVLCEEFALSMKEEFEMSMMGELTFFLGLQIKQSTKGIFISQTKHTKEIFKKFGMENAKSIGTPMSPTIMLDEDSNGKKVDKIMYRLMIGSLLYLTTSRPDIMFSVCKCTKFQSAPKESHLSAVKRIIRYLIGTSELGLMYDRSNNFSLKGFSDADFAGDKIDRKSTSGTCQFLGNALVSWHSKKQNCVVLSITEAEYLAVGSCCTQILWIMHQLLDYDLSLTSTLIFYDNTSAICLSKKFVHHSRAKHIEIKPHFIRDHVAKGEIVLGFISTDSQLADIFTKPLLEERFCLLRKRIVIVPNL</sequence>
<dbReference type="KEGG" id="nta:107832602"/>
<dbReference type="InterPro" id="IPR013103">
    <property type="entry name" value="RVT_2"/>
</dbReference>
<gene>
    <name evidence="2" type="primary">LOC107832602</name>
</gene>
<proteinExistence type="predicted"/>
<dbReference type="OMA" id="VITIYCD"/>
<name>A0A1S4DR95_TOBAC</name>
<dbReference type="PaxDb" id="4097-A0A1S4DR95"/>
<evidence type="ECO:0000259" key="1">
    <source>
        <dbReference type="Pfam" id="PF07727"/>
    </source>
</evidence>
<feature type="domain" description="Reverse transcriptase Ty1/copia-type" evidence="1">
    <location>
        <begin position="1"/>
        <end position="157"/>
    </location>
</feature>
<dbReference type="STRING" id="4097.A0A1S4DR95"/>
<dbReference type="Pfam" id="PF07727">
    <property type="entry name" value="RVT_2"/>
    <property type="match status" value="1"/>
</dbReference>
<dbReference type="AlphaFoldDB" id="A0A1S4DR95"/>
<dbReference type="SUPFAM" id="SSF56672">
    <property type="entry name" value="DNA/RNA polymerases"/>
    <property type="match status" value="1"/>
</dbReference>
<dbReference type="RefSeq" id="XP_016515942.1">
    <property type="nucleotide sequence ID" value="XM_016660456.1"/>
</dbReference>
<dbReference type="PANTHER" id="PTHR11439:SF442">
    <property type="entry name" value="CYSTEINE-RICH RLK (RECEPTOR-LIKE PROTEIN KINASE) 8"/>
    <property type="match status" value="1"/>
</dbReference>
<reference evidence="2" key="1">
    <citation type="submission" date="2025-08" db="UniProtKB">
        <authorList>
            <consortium name="RefSeq"/>
        </authorList>
    </citation>
    <scope>IDENTIFICATION</scope>
</reference>
<dbReference type="PANTHER" id="PTHR11439">
    <property type="entry name" value="GAG-POL-RELATED RETROTRANSPOSON"/>
    <property type="match status" value="1"/>
</dbReference>
<accession>A0A1S4DR95</accession>
<dbReference type="OrthoDB" id="2014122at2759"/>
<dbReference type="CDD" id="cd09272">
    <property type="entry name" value="RNase_HI_RT_Ty1"/>
    <property type="match status" value="1"/>
</dbReference>
<organism evidence="2">
    <name type="scientific">Nicotiana tabacum</name>
    <name type="common">Common tobacco</name>
    <dbReference type="NCBI Taxonomy" id="4097"/>
    <lineage>
        <taxon>Eukaryota</taxon>
        <taxon>Viridiplantae</taxon>
        <taxon>Streptophyta</taxon>
        <taxon>Embryophyta</taxon>
        <taxon>Tracheophyta</taxon>
        <taxon>Spermatophyta</taxon>
        <taxon>Magnoliopsida</taxon>
        <taxon>eudicotyledons</taxon>
        <taxon>Gunneridae</taxon>
        <taxon>Pentapetalae</taxon>
        <taxon>asterids</taxon>
        <taxon>lamiids</taxon>
        <taxon>Solanales</taxon>
        <taxon>Solanaceae</taxon>
        <taxon>Nicotianoideae</taxon>
        <taxon>Nicotianeae</taxon>
        <taxon>Nicotiana</taxon>
    </lineage>
</organism>